<keyword evidence="1" id="KW-0812">Transmembrane</keyword>
<reference evidence="2" key="2">
    <citation type="journal article" date="2015" name="Data Brief">
        <title>Shoot transcriptome of the giant reed, Arundo donax.</title>
        <authorList>
            <person name="Barrero R.A."/>
            <person name="Guerrero F.D."/>
            <person name="Moolhuijzen P."/>
            <person name="Goolsby J.A."/>
            <person name="Tidwell J."/>
            <person name="Bellgard S.E."/>
            <person name="Bellgard M.I."/>
        </authorList>
    </citation>
    <scope>NUCLEOTIDE SEQUENCE</scope>
    <source>
        <tissue evidence="2">Shoot tissue taken approximately 20 cm above the soil surface</tissue>
    </source>
</reference>
<dbReference type="AlphaFoldDB" id="A0A0A9GTY3"/>
<sequence length="66" mass="7671">MVKITFVWVSSSEENLKLLTYQMFLSFLQAQNAQFRSLEEASWIYSSWIACTGQVLIMCTFVGTRH</sequence>
<keyword evidence="1" id="KW-1133">Transmembrane helix</keyword>
<protein>
    <submittedName>
        <fullName evidence="2">Uncharacterized protein</fullName>
    </submittedName>
</protein>
<dbReference type="EMBL" id="GBRH01173873">
    <property type="protein sequence ID" value="JAE24023.1"/>
    <property type="molecule type" value="Transcribed_RNA"/>
</dbReference>
<proteinExistence type="predicted"/>
<keyword evidence="1" id="KW-0472">Membrane</keyword>
<name>A0A0A9GTY3_ARUDO</name>
<accession>A0A0A9GTY3</accession>
<evidence type="ECO:0000256" key="1">
    <source>
        <dbReference type="SAM" id="Phobius"/>
    </source>
</evidence>
<reference evidence="2" key="1">
    <citation type="submission" date="2014-09" db="EMBL/GenBank/DDBJ databases">
        <authorList>
            <person name="Magalhaes I.L.F."/>
            <person name="Oliveira U."/>
            <person name="Santos F.R."/>
            <person name="Vidigal T.H.D.A."/>
            <person name="Brescovit A.D."/>
            <person name="Santos A.J."/>
        </authorList>
    </citation>
    <scope>NUCLEOTIDE SEQUENCE</scope>
    <source>
        <tissue evidence="2">Shoot tissue taken approximately 20 cm above the soil surface</tissue>
    </source>
</reference>
<organism evidence="2">
    <name type="scientific">Arundo donax</name>
    <name type="common">Giant reed</name>
    <name type="synonym">Donax arundinaceus</name>
    <dbReference type="NCBI Taxonomy" id="35708"/>
    <lineage>
        <taxon>Eukaryota</taxon>
        <taxon>Viridiplantae</taxon>
        <taxon>Streptophyta</taxon>
        <taxon>Embryophyta</taxon>
        <taxon>Tracheophyta</taxon>
        <taxon>Spermatophyta</taxon>
        <taxon>Magnoliopsida</taxon>
        <taxon>Liliopsida</taxon>
        <taxon>Poales</taxon>
        <taxon>Poaceae</taxon>
        <taxon>PACMAD clade</taxon>
        <taxon>Arundinoideae</taxon>
        <taxon>Arundineae</taxon>
        <taxon>Arundo</taxon>
    </lineage>
</organism>
<feature type="transmembrane region" description="Helical" evidence="1">
    <location>
        <begin position="43"/>
        <end position="63"/>
    </location>
</feature>
<evidence type="ECO:0000313" key="2">
    <source>
        <dbReference type="EMBL" id="JAE24023.1"/>
    </source>
</evidence>